<comment type="caution">
    <text evidence="1">The sequence shown here is derived from an EMBL/GenBank/DDBJ whole genome shotgun (WGS) entry which is preliminary data.</text>
</comment>
<dbReference type="RefSeq" id="WP_131553345.1">
    <property type="nucleotide sequence ID" value="NZ_SJSK01000002.1"/>
</dbReference>
<dbReference type="Proteomes" id="UP000292884">
    <property type="component" value="Unassembled WGS sequence"/>
</dbReference>
<keyword evidence="2" id="KW-1185">Reference proteome</keyword>
<gene>
    <name evidence="1" type="ORF">EZ428_11855</name>
</gene>
<protein>
    <submittedName>
        <fullName evidence="1">Uncharacterized protein</fullName>
    </submittedName>
</protein>
<reference evidence="1 2" key="1">
    <citation type="submission" date="2019-02" db="EMBL/GenBank/DDBJ databases">
        <title>Pedobacter sp. RP-1-13 sp. nov., isolated from Arctic soil.</title>
        <authorList>
            <person name="Dahal R.H."/>
        </authorList>
    </citation>
    <scope>NUCLEOTIDE SEQUENCE [LARGE SCALE GENOMIC DNA]</scope>
    <source>
        <strain evidence="1 2">RP-1-13</strain>
    </source>
</reference>
<organism evidence="1 2">
    <name type="scientific">Pedobacter frigiditerrae</name>
    <dbReference type="NCBI Taxonomy" id="2530452"/>
    <lineage>
        <taxon>Bacteria</taxon>
        <taxon>Pseudomonadati</taxon>
        <taxon>Bacteroidota</taxon>
        <taxon>Sphingobacteriia</taxon>
        <taxon>Sphingobacteriales</taxon>
        <taxon>Sphingobacteriaceae</taxon>
        <taxon>Pedobacter</taxon>
    </lineage>
</organism>
<dbReference type="OrthoDB" id="5918147at2"/>
<accession>A0A4R0MZI8</accession>
<sequence length="180" mass="20954">MIGNSWRELSPNGNLIDVENFSVYANRVYATGIYQHIPEAVLEQWIYMHHDNEWMIKNYAWMDYTTVKFELQEWTVEQLQGVKAIDAFENSITGIEDEFNSVCALEEDELYWEQYGTWRVPPIILDTSSVIGKAPTSAELHQPYQLVEGHSRLRNLLISDYQNLFVAGKHLIFFMQALGD</sequence>
<dbReference type="EMBL" id="SJSK01000002">
    <property type="protein sequence ID" value="TCC92407.1"/>
    <property type="molecule type" value="Genomic_DNA"/>
</dbReference>
<evidence type="ECO:0000313" key="2">
    <source>
        <dbReference type="Proteomes" id="UP000292884"/>
    </source>
</evidence>
<dbReference type="AlphaFoldDB" id="A0A4R0MZI8"/>
<proteinExistence type="predicted"/>
<name>A0A4R0MZI8_9SPHI</name>
<evidence type="ECO:0000313" key="1">
    <source>
        <dbReference type="EMBL" id="TCC92407.1"/>
    </source>
</evidence>